<accession>A0A5M3WJR9</accession>
<sequence length="309" mass="32222">MTVSSETADEDDDRVVVFDRGARRVLVMDSVSYASAEDAGQTIVTGSHGGTSAGEYARRRGVACVVCNDAGFGKNRSGVAGLRDLDRNGIAGIAVGHQTARIGDGLDAWEAGVVSYVNDTARRAGFTAGRRLQDQLRSFLTGDHGFPPWTVRRPGGRAGLRRNASRDGERPGEQVFREVVLEHLGRNVVVMDSISFATAADRDHIVVAGSNGGRTAGEAGLRHGCHCVVLNDAGIGKDGSGIAGIRALDAGAVAGIAVSHDSAEISNGMDTWENGIISYVNETAAAAEFAVGQRVRDAIARHLASGAAR</sequence>
<reference evidence="1 2" key="1">
    <citation type="submission" date="2019-10" db="EMBL/GenBank/DDBJ databases">
        <title>Whole genome shotgun sequence of Acrocarpospora macrocephala NBRC 16266.</title>
        <authorList>
            <person name="Ichikawa N."/>
            <person name="Kimura A."/>
            <person name="Kitahashi Y."/>
            <person name="Komaki H."/>
            <person name="Oguchi A."/>
        </authorList>
    </citation>
    <scope>NUCLEOTIDE SEQUENCE [LARGE SCALE GENOMIC DNA]</scope>
    <source>
        <strain evidence="1 2">NBRC 16266</strain>
    </source>
</reference>
<evidence type="ECO:0000313" key="1">
    <source>
        <dbReference type="EMBL" id="GES09455.1"/>
    </source>
</evidence>
<evidence type="ECO:0000313" key="2">
    <source>
        <dbReference type="Proteomes" id="UP000331127"/>
    </source>
</evidence>
<dbReference type="RefSeq" id="WP_170322489.1">
    <property type="nucleotide sequence ID" value="NZ_BAAAHL010000069.1"/>
</dbReference>
<name>A0A5M3WJR9_9ACTN</name>
<organism evidence="1 2">
    <name type="scientific">Acrocarpospora macrocephala</name>
    <dbReference type="NCBI Taxonomy" id="150177"/>
    <lineage>
        <taxon>Bacteria</taxon>
        <taxon>Bacillati</taxon>
        <taxon>Actinomycetota</taxon>
        <taxon>Actinomycetes</taxon>
        <taxon>Streptosporangiales</taxon>
        <taxon>Streptosporangiaceae</taxon>
        <taxon>Acrocarpospora</taxon>
    </lineage>
</organism>
<dbReference type="Proteomes" id="UP000331127">
    <property type="component" value="Unassembled WGS sequence"/>
</dbReference>
<dbReference type="EMBL" id="BLAE01000015">
    <property type="protein sequence ID" value="GES09455.1"/>
    <property type="molecule type" value="Genomic_DNA"/>
</dbReference>
<proteinExistence type="predicted"/>
<comment type="caution">
    <text evidence="1">The sequence shown here is derived from an EMBL/GenBank/DDBJ whole genome shotgun (WGS) entry which is preliminary data.</text>
</comment>
<gene>
    <name evidence="1" type="ORF">Amac_030510</name>
</gene>
<protein>
    <submittedName>
        <fullName evidence="1">Uncharacterized protein</fullName>
    </submittedName>
</protein>
<dbReference type="AlphaFoldDB" id="A0A5M3WJR9"/>
<keyword evidence="2" id="KW-1185">Reference proteome</keyword>